<dbReference type="EMBL" id="CAFBPN010000155">
    <property type="protein sequence ID" value="CAB5031466.1"/>
    <property type="molecule type" value="Genomic_DNA"/>
</dbReference>
<accession>A0A6J7RRX0</accession>
<protein>
    <submittedName>
        <fullName evidence="1">Unannotated protein</fullName>
    </submittedName>
</protein>
<evidence type="ECO:0000313" key="2">
    <source>
        <dbReference type="EMBL" id="CAB5068569.1"/>
    </source>
</evidence>
<dbReference type="EMBL" id="CAFBQU010000117">
    <property type="protein sequence ID" value="CAB5068569.1"/>
    <property type="molecule type" value="Genomic_DNA"/>
</dbReference>
<evidence type="ECO:0000313" key="1">
    <source>
        <dbReference type="EMBL" id="CAB5031466.1"/>
    </source>
</evidence>
<reference evidence="1" key="1">
    <citation type="submission" date="2020-05" db="EMBL/GenBank/DDBJ databases">
        <authorList>
            <person name="Chiriac C."/>
            <person name="Salcher M."/>
            <person name="Ghai R."/>
            <person name="Kavagutti S V."/>
        </authorList>
    </citation>
    <scope>NUCLEOTIDE SEQUENCE</scope>
</reference>
<sequence length="122" mass="13571">MYSAYLGSFGDSSVPLRTSKFEFQHNAKSTCCVYCDYIVPEGGNCDVRLWNGKVNQRLNSSEKADFTFGERIRAHAPGTADWKNHYGHRSIASVTKTATAPSLRESKISAVRCLVHISDKSH</sequence>
<dbReference type="AlphaFoldDB" id="A0A6J7RRX0"/>
<gene>
    <name evidence="1" type="ORF">UFOPK4098_01594</name>
    <name evidence="2" type="ORF">UFOPK4347_01852</name>
</gene>
<organism evidence="1">
    <name type="scientific">freshwater metagenome</name>
    <dbReference type="NCBI Taxonomy" id="449393"/>
    <lineage>
        <taxon>unclassified sequences</taxon>
        <taxon>metagenomes</taxon>
        <taxon>ecological metagenomes</taxon>
    </lineage>
</organism>
<name>A0A6J7RRX0_9ZZZZ</name>
<proteinExistence type="predicted"/>